<dbReference type="GO" id="GO:0006303">
    <property type="term" value="P:double-strand break repair via nonhomologous end joining"/>
    <property type="evidence" value="ECO:0007669"/>
    <property type="project" value="TreeGrafter"/>
</dbReference>
<dbReference type="Proteomes" id="UP000279307">
    <property type="component" value="Chromosome 13"/>
</dbReference>
<accession>A0A3L8D6A0</accession>
<dbReference type="GO" id="GO:0044547">
    <property type="term" value="F:DNA topoisomerase binding"/>
    <property type="evidence" value="ECO:0007669"/>
    <property type="project" value="TreeGrafter"/>
</dbReference>
<dbReference type="AlphaFoldDB" id="A0A3L8D6A0"/>
<dbReference type="GO" id="GO:0015074">
    <property type="term" value="P:DNA integration"/>
    <property type="evidence" value="ECO:0007669"/>
    <property type="project" value="TreeGrafter"/>
</dbReference>
<evidence type="ECO:0000313" key="2">
    <source>
        <dbReference type="EMBL" id="RLU15553.1"/>
    </source>
</evidence>
<feature type="domain" description="Mos1 transposase HTH" evidence="1">
    <location>
        <begin position="97"/>
        <end position="145"/>
    </location>
</feature>
<dbReference type="GO" id="GO:0005634">
    <property type="term" value="C:nucleus"/>
    <property type="evidence" value="ECO:0007669"/>
    <property type="project" value="TreeGrafter"/>
</dbReference>
<dbReference type="GO" id="GO:0003697">
    <property type="term" value="F:single-stranded DNA binding"/>
    <property type="evidence" value="ECO:0007669"/>
    <property type="project" value="TreeGrafter"/>
</dbReference>
<proteinExistence type="predicted"/>
<dbReference type="EMBL" id="QOIP01000013">
    <property type="protein sequence ID" value="RLU15553.1"/>
    <property type="molecule type" value="Genomic_DNA"/>
</dbReference>
<dbReference type="GO" id="GO:0031297">
    <property type="term" value="P:replication fork processing"/>
    <property type="evidence" value="ECO:0007669"/>
    <property type="project" value="TreeGrafter"/>
</dbReference>
<reference evidence="2 3" key="1">
    <citation type="journal article" date="2018" name="Genome Res.">
        <title>The genomic architecture and molecular evolution of ant odorant receptors.</title>
        <authorList>
            <person name="McKenzie S.K."/>
            <person name="Kronauer D.J.C."/>
        </authorList>
    </citation>
    <scope>NUCLEOTIDE SEQUENCE [LARGE SCALE GENOMIC DNA]</scope>
    <source>
        <strain evidence="2">Clonal line C1</strain>
    </source>
</reference>
<dbReference type="InterPro" id="IPR052709">
    <property type="entry name" value="Transposase-MT_Hybrid"/>
</dbReference>
<dbReference type="GO" id="GO:0000014">
    <property type="term" value="F:single-stranded DNA endodeoxyribonuclease activity"/>
    <property type="evidence" value="ECO:0007669"/>
    <property type="project" value="TreeGrafter"/>
</dbReference>
<sequence>MEDAADSEEIVCAREDNALPVERVAEWNRTDKRWGGVRLLLFGARLLETRKLPTLCALTAHTEATEVSLRLPAPSGDVTYSQQRHGYLHKAPRTMEKSKIRVVYEHEFRRGTTVSETARNINAVFGEGSTTKATVGDWFKNFRDGAFSLANEPRGRPKTKVDNDHLRAVVESDPSQSTRGLASIFNVSIPTILFI</sequence>
<gene>
    <name evidence="2" type="ORF">DMN91_012547</name>
</gene>
<dbReference type="GO" id="GO:0003690">
    <property type="term" value="F:double-stranded DNA binding"/>
    <property type="evidence" value="ECO:0007669"/>
    <property type="project" value="TreeGrafter"/>
</dbReference>
<name>A0A3L8D6A0_OOCBI</name>
<dbReference type="GO" id="GO:0000793">
    <property type="term" value="C:condensed chromosome"/>
    <property type="evidence" value="ECO:0007669"/>
    <property type="project" value="TreeGrafter"/>
</dbReference>
<protein>
    <recommendedName>
        <fullName evidence="1">Mos1 transposase HTH domain-containing protein</fullName>
    </recommendedName>
</protein>
<evidence type="ECO:0000259" key="1">
    <source>
        <dbReference type="Pfam" id="PF17906"/>
    </source>
</evidence>
<dbReference type="PANTHER" id="PTHR46060">
    <property type="entry name" value="MARINER MOS1 TRANSPOSASE-LIKE PROTEIN"/>
    <property type="match status" value="1"/>
</dbReference>
<dbReference type="GO" id="GO:0046975">
    <property type="term" value="F:histone H3K36 methyltransferase activity"/>
    <property type="evidence" value="ECO:0007669"/>
    <property type="project" value="TreeGrafter"/>
</dbReference>
<evidence type="ECO:0000313" key="3">
    <source>
        <dbReference type="Proteomes" id="UP000279307"/>
    </source>
</evidence>
<dbReference type="GO" id="GO:0042800">
    <property type="term" value="F:histone H3K4 methyltransferase activity"/>
    <property type="evidence" value="ECO:0007669"/>
    <property type="project" value="TreeGrafter"/>
</dbReference>
<dbReference type="Gene3D" id="1.10.10.1450">
    <property type="match status" value="1"/>
</dbReference>
<dbReference type="Pfam" id="PF17906">
    <property type="entry name" value="HTH_48"/>
    <property type="match status" value="1"/>
</dbReference>
<comment type="caution">
    <text evidence="2">The sequence shown here is derived from an EMBL/GenBank/DDBJ whole genome shotgun (WGS) entry which is preliminary data.</text>
</comment>
<dbReference type="PANTHER" id="PTHR46060:SF2">
    <property type="entry name" value="HISTONE-LYSINE N-METHYLTRANSFERASE SETMAR"/>
    <property type="match status" value="1"/>
</dbReference>
<dbReference type="GO" id="GO:0000729">
    <property type="term" value="P:DNA double-strand break processing"/>
    <property type="evidence" value="ECO:0007669"/>
    <property type="project" value="TreeGrafter"/>
</dbReference>
<dbReference type="GO" id="GO:0035861">
    <property type="term" value="C:site of double-strand break"/>
    <property type="evidence" value="ECO:0007669"/>
    <property type="project" value="TreeGrafter"/>
</dbReference>
<dbReference type="GO" id="GO:0044774">
    <property type="term" value="P:mitotic DNA integrity checkpoint signaling"/>
    <property type="evidence" value="ECO:0007669"/>
    <property type="project" value="TreeGrafter"/>
</dbReference>
<organism evidence="2 3">
    <name type="scientific">Ooceraea biroi</name>
    <name type="common">Clonal raider ant</name>
    <name type="synonym">Cerapachys biroi</name>
    <dbReference type="NCBI Taxonomy" id="2015173"/>
    <lineage>
        <taxon>Eukaryota</taxon>
        <taxon>Metazoa</taxon>
        <taxon>Ecdysozoa</taxon>
        <taxon>Arthropoda</taxon>
        <taxon>Hexapoda</taxon>
        <taxon>Insecta</taxon>
        <taxon>Pterygota</taxon>
        <taxon>Neoptera</taxon>
        <taxon>Endopterygota</taxon>
        <taxon>Hymenoptera</taxon>
        <taxon>Apocrita</taxon>
        <taxon>Aculeata</taxon>
        <taxon>Formicoidea</taxon>
        <taxon>Formicidae</taxon>
        <taxon>Dorylinae</taxon>
        <taxon>Ooceraea</taxon>
    </lineage>
</organism>
<dbReference type="InterPro" id="IPR041426">
    <property type="entry name" value="Mos1_HTH"/>
</dbReference>